<dbReference type="InterPro" id="IPR029063">
    <property type="entry name" value="SAM-dependent_MTases_sf"/>
</dbReference>
<dbReference type="InterPro" id="IPR052514">
    <property type="entry name" value="SAM-dependent_MTase"/>
</dbReference>
<evidence type="ECO:0000259" key="1">
    <source>
        <dbReference type="Pfam" id="PF05050"/>
    </source>
</evidence>
<keyword evidence="2" id="KW-0808">Transferase</keyword>
<dbReference type="OrthoDB" id="5679686at2"/>
<dbReference type="SUPFAM" id="SSF53335">
    <property type="entry name" value="S-adenosyl-L-methionine-dependent methyltransferases"/>
    <property type="match status" value="1"/>
</dbReference>
<reference evidence="2 3" key="1">
    <citation type="submission" date="2018-06" db="EMBL/GenBank/DDBJ databases">
        <title>Draft sequence of Acidithiobacillus ferrooxidans CCM 4253.</title>
        <authorList>
            <person name="Moya-Beltran A."/>
            <person name="Castro M."/>
            <person name="Covarrubias P.C."/>
            <person name="Issotta F."/>
            <person name="Janiczek O."/>
            <person name="Mandl M."/>
            <person name="Kucera J."/>
            <person name="Quatrini R."/>
        </authorList>
    </citation>
    <scope>NUCLEOTIDE SEQUENCE [LARGE SCALE GENOMIC DNA]</scope>
    <source>
        <strain evidence="2 3">CCM 4253</strain>
    </source>
</reference>
<dbReference type="PANTHER" id="PTHR34203">
    <property type="entry name" value="METHYLTRANSFERASE, FKBM FAMILY PROTEIN"/>
    <property type="match status" value="1"/>
</dbReference>
<dbReference type="PANTHER" id="PTHR34203:SF15">
    <property type="entry name" value="SLL1173 PROTEIN"/>
    <property type="match status" value="1"/>
</dbReference>
<dbReference type="EMBL" id="QKQP01000012">
    <property type="protein sequence ID" value="PZD79794.1"/>
    <property type="molecule type" value="Genomic_DNA"/>
</dbReference>
<dbReference type="GO" id="GO:0032259">
    <property type="term" value="P:methylation"/>
    <property type="evidence" value="ECO:0007669"/>
    <property type="project" value="UniProtKB-KW"/>
</dbReference>
<dbReference type="AlphaFoldDB" id="A0A2W1KDK9"/>
<dbReference type="GeneID" id="65281331"/>
<name>A0A2W1KDK9_ACIFR</name>
<feature type="domain" description="Methyltransferase FkbM" evidence="1">
    <location>
        <begin position="73"/>
        <end position="238"/>
    </location>
</feature>
<dbReference type="GO" id="GO:0008168">
    <property type="term" value="F:methyltransferase activity"/>
    <property type="evidence" value="ECO:0007669"/>
    <property type="project" value="UniProtKB-KW"/>
</dbReference>
<keyword evidence="2" id="KW-0489">Methyltransferase</keyword>
<evidence type="ECO:0000313" key="3">
    <source>
        <dbReference type="Proteomes" id="UP000248886"/>
    </source>
</evidence>
<organism evidence="2 3">
    <name type="scientific">Acidithiobacillus ferrooxidans</name>
    <name type="common">Thiobacillus ferrooxidans</name>
    <dbReference type="NCBI Taxonomy" id="920"/>
    <lineage>
        <taxon>Bacteria</taxon>
        <taxon>Pseudomonadati</taxon>
        <taxon>Pseudomonadota</taxon>
        <taxon>Acidithiobacillia</taxon>
        <taxon>Acidithiobacillales</taxon>
        <taxon>Acidithiobacillaceae</taxon>
        <taxon>Acidithiobacillus</taxon>
    </lineage>
</organism>
<dbReference type="Gene3D" id="3.40.50.150">
    <property type="entry name" value="Vaccinia Virus protein VP39"/>
    <property type="match status" value="1"/>
</dbReference>
<dbReference type="RefSeq" id="WP_012537056.1">
    <property type="nucleotide sequence ID" value="NZ_AP025160.1"/>
</dbReference>
<sequence>MTTFRPIAFVMASTNHGAMIVNRNDYRIVPGGAFGVGHQILTSSSFDQPEVDLVLQLLSARRTHHGDGVFAIDCGANIGVHTIEWAKLMYGWGSVVAFEAQERIFYALAGNIAINNCFNARAEWAAVGAGNGFIGVPSPDYNLPSSYGSLELKKSASNEFIGQEIDYSEEKAIRTRMVAIDQAISGRVDFIKIDVEGMEIDVLHGARETIIRNKPGMLIEKIKSEENELIGFVTGLGYKTFQFGINIIAVHESDPVISMINTTV</sequence>
<dbReference type="InterPro" id="IPR006342">
    <property type="entry name" value="FkbM_mtfrase"/>
</dbReference>
<gene>
    <name evidence="2" type="ORF">DN052_14750</name>
</gene>
<dbReference type="OMA" id="NNCLNAR"/>
<dbReference type="Pfam" id="PF05050">
    <property type="entry name" value="Methyltransf_21"/>
    <property type="match status" value="1"/>
</dbReference>
<accession>A0A2W1KDK9</accession>
<evidence type="ECO:0000313" key="2">
    <source>
        <dbReference type="EMBL" id="PZD79794.1"/>
    </source>
</evidence>
<comment type="caution">
    <text evidence="2">The sequence shown here is derived from an EMBL/GenBank/DDBJ whole genome shotgun (WGS) entry which is preliminary data.</text>
</comment>
<protein>
    <submittedName>
        <fullName evidence="2">FkbM family methyltransferase</fullName>
    </submittedName>
</protein>
<proteinExistence type="predicted"/>
<dbReference type="NCBIfam" id="TIGR01444">
    <property type="entry name" value="fkbM_fam"/>
    <property type="match status" value="1"/>
</dbReference>
<dbReference type="Proteomes" id="UP000248886">
    <property type="component" value="Unassembled WGS sequence"/>
</dbReference>